<evidence type="ECO:0000256" key="1">
    <source>
        <dbReference type="ARBA" id="ARBA00023121"/>
    </source>
</evidence>
<feature type="region of interest" description="Disordered" evidence="3">
    <location>
        <begin position="62"/>
        <end position="109"/>
    </location>
</feature>
<dbReference type="GO" id="GO:0000062">
    <property type="term" value="F:fatty-acyl-CoA binding"/>
    <property type="evidence" value="ECO:0007669"/>
    <property type="project" value="TreeGrafter"/>
</dbReference>
<reference evidence="4" key="1">
    <citation type="submission" date="2021-01" db="EMBL/GenBank/DDBJ databases">
        <authorList>
            <person name="Corre E."/>
            <person name="Pelletier E."/>
            <person name="Niang G."/>
            <person name="Scheremetjew M."/>
            <person name="Finn R."/>
            <person name="Kale V."/>
            <person name="Holt S."/>
            <person name="Cochrane G."/>
            <person name="Meng A."/>
            <person name="Brown T."/>
            <person name="Cohen L."/>
        </authorList>
    </citation>
    <scope>NUCLEOTIDE SEQUENCE</scope>
    <source>
        <strain evidence="4">CCMP2877</strain>
    </source>
</reference>
<evidence type="ECO:0000313" key="4">
    <source>
        <dbReference type="EMBL" id="CAD9244641.1"/>
    </source>
</evidence>
<dbReference type="EMBL" id="HBGJ01004947">
    <property type="protein sequence ID" value="CAD9244641.1"/>
    <property type="molecule type" value="Transcribed_RNA"/>
</dbReference>
<dbReference type="Gene3D" id="1.25.40.20">
    <property type="entry name" value="Ankyrin repeat-containing domain"/>
    <property type="match status" value="1"/>
</dbReference>
<proteinExistence type="predicted"/>
<feature type="repeat" description="ANK" evidence="2">
    <location>
        <begin position="391"/>
        <end position="423"/>
    </location>
</feature>
<dbReference type="SUPFAM" id="SSF48403">
    <property type="entry name" value="Ankyrin repeat"/>
    <property type="match status" value="1"/>
</dbReference>
<dbReference type="InterPro" id="IPR002110">
    <property type="entry name" value="Ankyrin_rpt"/>
</dbReference>
<dbReference type="Pfam" id="PF12796">
    <property type="entry name" value="Ank_2"/>
    <property type="match status" value="1"/>
</dbReference>
<dbReference type="PROSITE" id="PS50088">
    <property type="entry name" value="ANK_REPEAT"/>
    <property type="match status" value="2"/>
</dbReference>
<evidence type="ECO:0000256" key="2">
    <source>
        <dbReference type="PROSITE-ProRule" id="PRU00023"/>
    </source>
</evidence>
<dbReference type="InterPro" id="IPR036770">
    <property type="entry name" value="Ankyrin_rpt-contain_sf"/>
</dbReference>
<sequence>MAGDDQGTIVASVVDEMLNNEELLKTLATRLGLPAATVSRGSMTLGTPEMAHGQEDLLEPPMHLREPADNTGRTTLDLGGGADGGAPGADADAWSDSDDEAGMDLDGELPVDRDGILMRTGGTAGGFALPQDHRDVMLLEHAKREAEEKNQPVRMSGGVHDNVPPLDFRKGRSRITGTSEEEMSEQHIKGMGWRRLPRANLRKSFVGDSGASRTHGPWLEQVNTLGELHSVGMIAPVDAVDYEPDTSTWADPVGTRFVSNVFEDINRVQQGMMKRIEREEKLAQGGGLSQLKMAAATGLTSGDVLALSDGDGNFNEPTEADVIQESEDMAILAARHSNIEKLEEALDNQISVDTTDEHGNTLLMIAGQQGDKRLIKFLLRRGADVHAQNLQGNSVLHYCYEYGHTTLGEYLISKGADSTLLNAQGLTCFEGLSAHNLEKL</sequence>
<dbReference type="PROSITE" id="PS50297">
    <property type="entry name" value="ANK_REP_REGION"/>
    <property type="match status" value="2"/>
</dbReference>
<organism evidence="4">
    <name type="scientific">Phaeomonas parva</name>
    <dbReference type="NCBI Taxonomy" id="124430"/>
    <lineage>
        <taxon>Eukaryota</taxon>
        <taxon>Sar</taxon>
        <taxon>Stramenopiles</taxon>
        <taxon>Ochrophyta</taxon>
        <taxon>Pinguiophyceae</taxon>
        <taxon>Pinguiochrysidales</taxon>
        <taxon>Pinguiochrysidaceae</taxon>
        <taxon>Phaeomonas</taxon>
    </lineage>
</organism>
<evidence type="ECO:0000256" key="3">
    <source>
        <dbReference type="SAM" id="MobiDB-lite"/>
    </source>
</evidence>
<protein>
    <submittedName>
        <fullName evidence="4">Uncharacterized protein</fullName>
    </submittedName>
</protein>
<feature type="region of interest" description="Disordered" evidence="3">
    <location>
        <begin position="146"/>
        <end position="171"/>
    </location>
</feature>
<name>A0A7S1XLN4_9STRA</name>
<dbReference type="SMART" id="SM00248">
    <property type="entry name" value="ANK"/>
    <property type="match status" value="2"/>
</dbReference>
<accession>A0A7S1XLN4</accession>
<keyword evidence="1" id="KW-0446">Lipid-binding</keyword>
<dbReference type="PANTHER" id="PTHR24119:SF0">
    <property type="entry name" value="ACYL-COA-BINDING DOMAIN-CONTAINING PROTEIN 6"/>
    <property type="match status" value="1"/>
</dbReference>
<feature type="repeat" description="ANK" evidence="2">
    <location>
        <begin position="358"/>
        <end position="390"/>
    </location>
</feature>
<dbReference type="AlphaFoldDB" id="A0A7S1XLN4"/>
<feature type="compositionally biased region" description="Acidic residues" evidence="3">
    <location>
        <begin position="93"/>
        <end position="109"/>
    </location>
</feature>
<feature type="compositionally biased region" description="Gly residues" evidence="3">
    <location>
        <begin position="78"/>
        <end position="87"/>
    </location>
</feature>
<dbReference type="PANTHER" id="PTHR24119">
    <property type="entry name" value="ACYL-COA-BINDING DOMAIN-CONTAINING PROTEIN 6"/>
    <property type="match status" value="1"/>
</dbReference>
<gene>
    <name evidence="4" type="ORF">PPAR1163_LOCUS2989</name>
</gene>
<keyword evidence="2" id="KW-0040">ANK repeat</keyword>